<sequence>MKGSPADPAVSLTLADFNIDIEEYKRSLNIHQNVKRIIDGKIINQSYLYSSLLQEHIKNDEWFKNNLEIDVKFMYVLKKPLQITSNYQIDQCQTEQKKKFHQTMINQKRKLTNYKHKNQ</sequence>
<evidence type="ECO:0000313" key="1">
    <source>
        <dbReference type="EMBL" id="CAF4038842.1"/>
    </source>
</evidence>
<evidence type="ECO:0000313" key="2">
    <source>
        <dbReference type="Proteomes" id="UP000681967"/>
    </source>
</evidence>
<accession>A0A8S2P828</accession>
<protein>
    <submittedName>
        <fullName evidence="1">Uncharacterized protein</fullName>
    </submittedName>
</protein>
<comment type="caution">
    <text evidence="1">The sequence shown here is derived from an EMBL/GenBank/DDBJ whole genome shotgun (WGS) entry which is preliminary data.</text>
</comment>
<organism evidence="1 2">
    <name type="scientific">Rotaria magnacalcarata</name>
    <dbReference type="NCBI Taxonomy" id="392030"/>
    <lineage>
        <taxon>Eukaryota</taxon>
        <taxon>Metazoa</taxon>
        <taxon>Spiralia</taxon>
        <taxon>Gnathifera</taxon>
        <taxon>Rotifera</taxon>
        <taxon>Eurotatoria</taxon>
        <taxon>Bdelloidea</taxon>
        <taxon>Philodinida</taxon>
        <taxon>Philodinidae</taxon>
        <taxon>Rotaria</taxon>
    </lineage>
</organism>
<reference evidence="1" key="1">
    <citation type="submission" date="2021-02" db="EMBL/GenBank/DDBJ databases">
        <authorList>
            <person name="Nowell W R."/>
        </authorList>
    </citation>
    <scope>NUCLEOTIDE SEQUENCE</scope>
</reference>
<proteinExistence type="predicted"/>
<dbReference type="AlphaFoldDB" id="A0A8S2P828"/>
<dbReference type="Proteomes" id="UP000681967">
    <property type="component" value="Unassembled WGS sequence"/>
</dbReference>
<name>A0A8S2P828_9BILA</name>
<gene>
    <name evidence="1" type="ORF">BYL167_LOCUS15765</name>
</gene>
<dbReference type="EMBL" id="CAJOBH010005893">
    <property type="protein sequence ID" value="CAF4038842.1"/>
    <property type="molecule type" value="Genomic_DNA"/>
</dbReference>